<dbReference type="STRING" id="517418.Ctha_1511"/>
<dbReference type="KEGG" id="cts:Ctha_1511"/>
<keyword evidence="3" id="KW-1185">Reference proteome</keyword>
<dbReference type="HOGENOM" id="CLU_1303092_0_0_10"/>
<dbReference type="PROSITE" id="PS51257">
    <property type="entry name" value="PROKAR_LIPOPROTEIN"/>
    <property type="match status" value="1"/>
</dbReference>
<gene>
    <name evidence="2" type="ordered locus">Ctha_1511</name>
</gene>
<dbReference type="EMBL" id="CP001100">
    <property type="protein sequence ID" value="ACF13970.1"/>
    <property type="molecule type" value="Genomic_DNA"/>
</dbReference>
<accession>B3QS25</accession>
<evidence type="ECO:0000256" key="1">
    <source>
        <dbReference type="SAM" id="SignalP"/>
    </source>
</evidence>
<keyword evidence="1" id="KW-0732">Signal</keyword>
<evidence type="ECO:0008006" key="4">
    <source>
        <dbReference type="Google" id="ProtNLM"/>
    </source>
</evidence>
<proteinExistence type="predicted"/>
<feature type="chain" id="PRO_5002795701" description="Outer membrane protein beta-barrel domain-containing protein" evidence="1">
    <location>
        <begin position="23"/>
        <end position="211"/>
    </location>
</feature>
<name>B3QS25_CHLT3</name>
<dbReference type="AlphaFoldDB" id="B3QS25"/>
<protein>
    <recommendedName>
        <fullName evidence="4">Outer membrane protein beta-barrel domain-containing protein</fullName>
    </recommendedName>
</protein>
<feature type="signal peptide" evidence="1">
    <location>
        <begin position="1"/>
        <end position="22"/>
    </location>
</feature>
<evidence type="ECO:0000313" key="3">
    <source>
        <dbReference type="Proteomes" id="UP000001208"/>
    </source>
</evidence>
<dbReference type="OrthoDB" id="1122635at2"/>
<sequence length="211" mass="23766">MNISRWFYALCVFFSCTGAACAGETDEVFYNDDFSKLSVKKSSSLNAFGGASLKSVSINSSRGIMLGLRGFWHLNENFWLGIAGYRLLSYAYDADFMFEGKASRLNAKYGGLELSYQYEMAPKVHFVLNSLVGGGLLKYEVKNKMVNEPNLGRDYFFLVEPGVSLEMDLAEGIRFALGSSYRRAFGVNYYDLNDRTLSGLNSSMYFKFKIF</sequence>
<evidence type="ECO:0000313" key="2">
    <source>
        <dbReference type="EMBL" id="ACF13970.1"/>
    </source>
</evidence>
<dbReference type="Proteomes" id="UP000001208">
    <property type="component" value="Chromosome"/>
</dbReference>
<dbReference type="RefSeq" id="WP_012500054.1">
    <property type="nucleotide sequence ID" value="NC_011026.1"/>
</dbReference>
<organism evidence="2 3">
    <name type="scientific">Chloroherpeton thalassium (strain ATCC 35110 / GB-78)</name>
    <dbReference type="NCBI Taxonomy" id="517418"/>
    <lineage>
        <taxon>Bacteria</taxon>
        <taxon>Pseudomonadati</taxon>
        <taxon>Chlorobiota</taxon>
        <taxon>Chlorobiia</taxon>
        <taxon>Chlorobiales</taxon>
        <taxon>Chloroherpetonaceae</taxon>
        <taxon>Chloroherpeton</taxon>
    </lineage>
</organism>
<reference evidence="2 3" key="1">
    <citation type="submission" date="2008-06" db="EMBL/GenBank/DDBJ databases">
        <title>Complete sequence of Chloroherpeton thalassium ATCC 35110.</title>
        <authorList>
            <consortium name="US DOE Joint Genome Institute"/>
            <person name="Lucas S."/>
            <person name="Copeland A."/>
            <person name="Lapidus A."/>
            <person name="Glavina del Rio T."/>
            <person name="Dalin E."/>
            <person name="Tice H."/>
            <person name="Bruce D."/>
            <person name="Goodwin L."/>
            <person name="Pitluck S."/>
            <person name="Schmutz J."/>
            <person name="Larimer F."/>
            <person name="Land M."/>
            <person name="Hauser L."/>
            <person name="Kyrpides N."/>
            <person name="Mikhailova N."/>
            <person name="Liu Z."/>
            <person name="Li T."/>
            <person name="Zhao F."/>
            <person name="Overmann J."/>
            <person name="Bryant D.A."/>
            <person name="Richardson P."/>
        </authorList>
    </citation>
    <scope>NUCLEOTIDE SEQUENCE [LARGE SCALE GENOMIC DNA]</scope>
    <source>
        <strain evidence="3">ATCC 35110 / GB-78</strain>
    </source>
</reference>